<organism evidence="2 3">
    <name type="scientific">Actinacidiphila polyblastidii</name>
    <dbReference type="NCBI Taxonomy" id="3110430"/>
    <lineage>
        <taxon>Bacteria</taxon>
        <taxon>Bacillati</taxon>
        <taxon>Actinomycetota</taxon>
        <taxon>Actinomycetes</taxon>
        <taxon>Kitasatosporales</taxon>
        <taxon>Streptomycetaceae</taxon>
        <taxon>Actinacidiphila</taxon>
    </lineage>
</organism>
<dbReference type="RefSeq" id="WP_330794302.1">
    <property type="nucleotide sequence ID" value="NZ_JAZEWV010000006.1"/>
</dbReference>
<comment type="similarity">
    <text evidence="1">Belongs to the short-chain dehydrogenases/reductases (SDR) family.</text>
</comment>
<evidence type="ECO:0000313" key="3">
    <source>
        <dbReference type="Proteomes" id="UP001344658"/>
    </source>
</evidence>
<sequence>MTDTTTPRRIVVSGGGTGIGKATAAAFAADGDRVTVIGRREDVLRDAVAELSDLYGPGSADFQTADLSEPDQVRAAVARLAQDGPVDVVVTNAGGNVAFDDDGTLEGIADGYRRNFAANVLTAVLLTEALLPHLRRPGGRIVHLSSIAAVRGPGSYGGAKAAVHAYTYELAQRLGADGITANAVAPGYVGGTEFFGDRATPQFVATRVAGTLTGKPGHPDEIAAAIRYLASPAAAYVTGQIPHINGGTVLGR</sequence>
<protein>
    <submittedName>
        <fullName evidence="2">SDR family oxidoreductase</fullName>
        <ecNumber evidence="2">1.-.-.-</ecNumber>
    </submittedName>
</protein>
<gene>
    <name evidence="2" type="ORF">V2S66_10400</name>
</gene>
<dbReference type="PANTHER" id="PTHR42760:SF40">
    <property type="entry name" value="3-OXOACYL-[ACYL-CARRIER-PROTEIN] REDUCTASE, CHLOROPLASTIC"/>
    <property type="match status" value="1"/>
</dbReference>
<dbReference type="PRINTS" id="PR00080">
    <property type="entry name" value="SDRFAMILY"/>
</dbReference>
<proteinExistence type="inferred from homology"/>
<dbReference type="CDD" id="cd05233">
    <property type="entry name" value="SDR_c"/>
    <property type="match status" value="1"/>
</dbReference>
<dbReference type="GO" id="GO:0016491">
    <property type="term" value="F:oxidoreductase activity"/>
    <property type="evidence" value="ECO:0007669"/>
    <property type="project" value="UniProtKB-KW"/>
</dbReference>
<dbReference type="Gene3D" id="3.40.50.720">
    <property type="entry name" value="NAD(P)-binding Rossmann-like Domain"/>
    <property type="match status" value="1"/>
</dbReference>
<dbReference type="SUPFAM" id="SSF51735">
    <property type="entry name" value="NAD(P)-binding Rossmann-fold domains"/>
    <property type="match status" value="1"/>
</dbReference>
<dbReference type="EMBL" id="JAZEWV010000006">
    <property type="protein sequence ID" value="MEE4542370.1"/>
    <property type="molecule type" value="Genomic_DNA"/>
</dbReference>
<dbReference type="PANTHER" id="PTHR42760">
    <property type="entry name" value="SHORT-CHAIN DEHYDROGENASES/REDUCTASES FAMILY MEMBER"/>
    <property type="match status" value="1"/>
</dbReference>
<dbReference type="InterPro" id="IPR002347">
    <property type="entry name" value="SDR_fam"/>
</dbReference>
<name>A0ABU7P981_9ACTN</name>
<dbReference type="InterPro" id="IPR036291">
    <property type="entry name" value="NAD(P)-bd_dom_sf"/>
</dbReference>
<accession>A0ABU7P981</accession>
<keyword evidence="2" id="KW-0560">Oxidoreductase</keyword>
<dbReference type="Pfam" id="PF13561">
    <property type="entry name" value="adh_short_C2"/>
    <property type="match status" value="1"/>
</dbReference>
<keyword evidence="3" id="KW-1185">Reference proteome</keyword>
<dbReference type="EC" id="1.-.-.-" evidence="2"/>
<evidence type="ECO:0000313" key="2">
    <source>
        <dbReference type="EMBL" id="MEE4542370.1"/>
    </source>
</evidence>
<comment type="caution">
    <text evidence="2">The sequence shown here is derived from an EMBL/GenBank/DDBJ whole genome shotgun (WGS) entry which is preliminary data.</text>
</comment>
<reference evidence="2 3" key="1">
    <citation type="submission" date="2023-12" db="EMBL/GenBank/DDBJ databases">
        <title>Streptomyces sp. V4-01.</title>
        <authorList>
            <person name="Somphong A."/>
            <person name="Phongsopitanun W."/>
        </authorList>
    </citation>
    <scope>NUCLEOTIDE SEQUENCE [LARGE SCALE GENOMIC DNA]</scope>
    <source>
        <strain evidence="2 3">V4-01</strain>
    </source>
</reference>
<dbReference type="Proteomes" id="UP001344658">
    <property type="component" value="Unassembled WGS sequence"/>
</dbReference>
<dbReference type="PRINTS" id="PR00081">
    <property type="entry name" value="GDHRDH"/>
</dbReference>
<evidence type="ECO:0000256" key="1">
    <source>
        <dbReference type="ARBA" id="ARBA00006484"/>
    </source>
</evidence>